<protein>
    <submittedName>
        <fullName evidence="3">Uncharacterized protein</fullName>
    </submittedName>
</protein>
<evidence type="ECO:0000256" key="1">
    <source>
        <dbReference type="SAM" id="MobiDB-lite"/>
    </source>
</evidence>
<dbReference type="EMBL" id="JACAZH010000014">
    <property type="protein sequence ID" value="KAF7350605.1"/>
    <property type="molecule type" value="Genomic_DNA"/>
</dbReference>
<dbReference type="Proteomes" id="UP000623467">
    <property type="component" value="Unassembled WGS sequence"/>
</dbReference>
<evidence type="ECO:0000256" key="2">
    <source>
        <dbReference type="SAM" id="Phobius"/>
    </source>
</evidence>
<comment type="caution">
    <text evidence="3">The sequence shown here is derived from an EMBL/GenBank/DDBJ whole genome shotgun (WGS) entry which is preliminary data.</text>
</comment>
<name>A0A8H7CUC5_9AGAR</name>
<proteinExistence type="predicted"/>
<feature type="region of interest" description="Disordered" evidence="1">
    <location>
        <begin position="193"/>
        <end position="265"/>
    </location>
</feature>
<evidence type="ECO:0000313" key="3">
    <source>
        <dbReference type="EMBL" id="KAF7350605.1"/>
    </source>
</evidence>
<dbReference type="Gene3D" id="2.60.120.260">
    <property type="entry name" value="Galactose-binding domain-like"/>
    <property type="match status" value="1"/>
</dbReference>
<keyword evidence="2" id="KW-0812">Transmembrane</keyword>
<keyword evidence="4" id="KW-1185">Reference proteome</keyword>
<feature type="region of interest" description="Disordered" evidence="1">
    <location>
        <begin position="277"/>
        <end position="313"/>
    </location>
</feature>
<reference evidence="3" key="1">
    <citation type="submission" date="2020-05" db="EMBL/GenBank/DDBJ databases">
        <title>Mycena genomes resolve the evolution of fungal bioluminescence.</title>
        <authorList>
            <person name="Tsai I.J."/>
        </authorList>
    </citation>
    <scope>NUCLEOTIDE SEQUENCE</scope>
    <source>
        <strain evidence="3">160909Yilan</strain>
    </source>
</reference>
<feature type="compositionally biased region" description="Low complexity" evidence="1">
    <location>
        <begin position="235"/>
        <end position="259"/>
    </location>
</feature>
<dbReference type="AlphaFoldDB" id="A0A8H7CUC5"/>
<gene>
    <name evidence="3" type="ORF">MSAN_01620600</name>
</gene>
<feature type="compositionally biased region" description="Low complexity" evidence="1">
    <location>
        <begin position="197"/>
        <end position="226"/>
    </location>
</feature>
<sequence>MPPSLMLEPIWIEEYSKQIEYSGSWSREYGTIYHESAVMRTTELGASMSMEFEGSAIKFLGTQGWDHGIFTVALDGQSTIVDGSCCIPKSASPPIVQFGTVPQVVQFEATNLTDAKHLLTITNDNAGPSGTVLQVDAFMIHGSPQQLPIPETDPESVDPPKAKENGSGSFIFLLILLFIIFILRVVKSPVVETTTGASPQTPSAQPTPSPATTAPPQAPSAQRATTCATPPPQTSSPGLTSPPTSSPDSDPAAPTDHSPNMSAHNADATLRTGAPEVLFASEGAGGSGQHKSVLAQSPDHSNSSNHGENARLLTELEEDEGFYHIKTSGSLSP</sequence>
<keyword evidence="2" id="KW-1133">Transmembrane helix</keyword>
<dbReference type="OrthoDB" id="3012993at2759"/>
<organism evidence="3 4">
    <name type="scientific">Mycena sanguinolenta</name>
    <dbReference type="NCBI Taxonomy" id="230812"/>
    <lineage>
        <taxon>Eukaryota</taxon>
        <taxon>Fungi</taxon>
        <taxon>Dikarya</taxon>
        <taxon>Basidiomycota</taxon>
        <taxon>Agaricomycotina</taxon>
        <taxon>Agaricomycetes</taxon>
        <taxon>Agaricomycetidae</taxon>
        <taxon>Agaricales</taxon>
        <taxon>Marasmiineae</taxon>
        <taxon>Mycenaceae</taxon>
        <taxon>Mycena</taxon>
    </lineage>
</organism>
<keyword evidence="2" id="KW-0472">Membrane</keyword>
<accession>A0A8H7CUC5</accession>
<feature type="transmembrane region" description="Helical" evidence="2">
    <location>
        <begin position="168"/>
        <end position="186"/>
    </location>
</feature>
<evidence type="ECO:0000313" key="4">
    <source>
        <dbReference type="Proteomes" id="UP000623467"/>
    </source>
</evidence>
<feature type="compositionally biased region" description="Polar residues" evidence="1">
    <location>
        <begin position="294"/>
        <end position="307"/>
    </location>
</feature>